<protein>
    <submittedName>
        <fullName evidence="2">Uncharacterized protein</fullName>
    </submittedName>
</protein>
<proteinExistence type="predicted"/>
<keyword evidence="1" id="KW-0812">Transmembrane</keyword>
<dbReference type="Proteomes" id="UP001313282">
    <property type="component" value="Unassembled WGS sequence"/>
</dbReference>
<keyword evidence="1" id="KW-0472">Membrane</keyword>
<evidence type="ECO:0000313" key="2">
    <source>
        <dbReference type="EMBL" id="KAK6355830.1"/>
    </source>
</evidence>
<dbReference type="AlphaFoldDB" id="A0AAN8RG94"/>
<evidence type="ECO:0000256" key="1">
    <source>
        <dbReference type="SAM" id="Phobius"/>
    </source>
</evidence>
<dbReference type="EMBL" id="JAVHNR010000001">
    <property type="protein sequence ID" value="KAK6355830.1"/>
    <property type="molecule type" value="Genomic_DNA"/>
</dbReference>
<comment type="caution">
    <text evidence="2">The sequence shown here is derived from an EMBL/GenBank/DDBJ whole genome shotgun (WGS) entry which is preliminary data.</text>
</comment>
<keyword evidence="1" id="KW-1133">Transmembrane helix</keyword>
<accession>A0AAN8RG94</accession>
<keyword evidence="3" id="KW-1185">Reference proteome</keyword>
<feature type="transmembrane region" description="Helical" evidence="1">
    <location>
        <begin position="84"/>
        <end position="109"/>
    </location>
</feature>
<sequence>MGGEVIKTEQLDAERSLAVIRMELEKLHRLSPHNLPKSRLAAIVSQLPTVQDVLAPAPASTATAHAFATLGLLKRVLVSTVFRLWWVIIYGLALIGGTTVGFGLLVYFLTKLPWQTSFTANGQSWQRHSDGYYYWGQPQDSYTRTAQATVRTEIPEIEAREL</sequence>
<gene>
    <name evidence="2" type="ORF">TWF718_000211</name>
</gene>
<name>A0AAN8RG94_9PEZI</name>
<evidence type="ECO:0000313" key="3">
    <source>
        <dbReference type="Proteomes" id="UP001313282"/>
    </source>
</evidence>
<organism evidence="2 3">
    <name type="scientific">Orbilia javanica</name>
    <dbReference type="NCBI Taxonomy" id="47235"/>
    <lineage>
        <taxon>Eukaryota</taxon>
        <taxon>Fungi</taxon>
        <taxon>Dikarya</taxon>
        <taxon>Ascomycota</taxon>
        <taxon>Pezizomycotina</taxon>
        <taxon>Orbiliomycetes</taxon>
        <taxon>Orbiliales</taxon>
        <taxon>Orbiliaceae</taxon>
        <taxon>Orbilia</taxon>
    </lineage>
</organism>
<reference evidence="2 3" key="1">
    <citation type="submission" date="2019-10" db="EMBL/GenBank/DDBJ databases">
        <authorList>
            <person name="Palmer J.M."/>
        </authorList>
    </citation>
    <scope>NUCLEOTIDE SEQUENCE [LARGE SCALE GENOMIC DNA]</scope>
    <source>
        <strain evidence="2 3">TWF718</strain>
    </source>
</reference>